<evidence type="ECO:0000313" key="2">
    <source>
        <dbReference type="EMBL" id="KGF19632.1"/>
    </source>
</evidence>
<reference evidence="2 3" key="1">
    <citation type="submission" date="2014-07" db="EMBL/GenBank/DDBJ databases">
        <authorList>
            <person name="McCorrison J."/>
            <person name="Sanka R."/>
            <person name="Torralba M."/>
            <person name="Gillis M."/>
            <person name="Haft D.H."/>
            <person name="Methe B."/>
            <person name="Sutton G."/>
            <person name="Nelson K.E."/>
        </authorList>
    </citation>
    <scope>NUCLEOTIDE SEQUENCE [LARGE SCALE GENOMIC DNA]</scope>
    <source>
        <strain evidence="2 3">DNF00011</strain>
    </source>
</reference>
<sequence>MLPSLSPTPDTLLTDTLLAEALLTDTLFTRPGPANRYLINRKVELTFNTDRDVSASSKKLNDVKVRTPFPNPNKGRTRCASAGT</sequence>
<evidence type="ECO:0000256" key="1">
    <source>
        <dbReference type="SAM" id="MobiDB-lite"/>
    </source>
</evidence>
<dbReference type="AlphaFoldDB" id="A0A095ZLZ9"/>
<gene>
    <name evidence="2" type="ORF">HMPREF2128_09625</name>
</gene>
<proteinExistence type="predicted"/>
<name>A0A095ZLZ9_9MICC</name>
<dbReference type="EMBL" id="JRNH01000031">
    <property type="protein sequence ID" value="KGF19632.1"/>
    <property type="molecule type" value="Genomic_DNA"/>
</dbReference>
<evidence type="ECO:0000313" key="3">
    <source>
        <dbReference type="Proteomes" id="UP000053528"/>
    </source>
</evidence>
<comment type="caution">
    <text evidence="2">The sequence shown here is derived from an EMBL/GenBank/DDBJ whole genome shotgun (WGS) entry which is preliminary data.</text>
</comment>
<accession>A0A095ZLZ9</accession>
<organism evidence="2 3">
    <name type="scientific">Pseudoglutamicibacter albus DNF00011</name>
    <dbReference type="NCBI Taxonomy" id="1401063"/>
    <lineage>
        <taxon>Bacteria</taxon>
        <taxon>Bacillati</taxon>
        <taxon>Actinomycetota</taxon>
        <taxon>Actinomycetes</taxon>
        <taxon>Micrococcales</taxon>
        <taxon>Micrococcaceae</taxon>
        <taxon>Pseudoglutamicibacter</taxon>
    </lineage>
</organism>
<protein>
    <submittedName>
        <fullName evidence="2">Uncharacterized protein</fullName>
    </submittedName>
</protein>
<feature type="region of interest" description="Disordered" evidence="1">
    <location>
        <begin position="56"/>
        <end position="84"/>
    </location>
</feature>
<dbReference type="Proteomes" id="UP000053528">
    <property type="component" value="Unassembled WGS sequence"/>
</dbReference>
<feature type="compositionally biased region" description="Basic and acidic residues" evidence="1">
    <location>
        <begin position="56"/>
        <end position="65"/>
    </location>
</feature>